<keyword evidence="3" id="KW-1185">Reference proteome</keyword>
<reference evidence="2 3" key="1">
    <citation type="journal article" date="2015" name="Nat. Commun.">
        <title>Lucilia cuprina genome unlocks parasitic fly biology to underpin future interventions.</title>
        <authorList>
            <person name="Anstead C.A."/>
            <person name="Korhonen P.K."/>
            <person name="Young N.D."/>
            <person name="Hall R.S."/>
            <person name="Jex A.R."/>
            <person name="Murali S.C."/>
            <person name="Hughes D.S."/>
            <person name="Lee S.F."/>
            <person name="Perry T."/>
            <person name="Stroehlein A.J."/>
            <person name="Ansell B.R."/>
            <person name="Breugelmans B."/>
            <person name="Hofmann A."/>
            <person name="Qu J."/>
            <person name="Dugan S."/>
            <person name="Lee S.L."/>
            <person name="Chao H."/>
            <person name="Dinh H."/>
            <person name="Han Y."/>
            <person name="Doddapaneni H.V."/>
            <person name="Worley K.C."/>
            <person name="Muzny D.M."/>
            <person name="Ioannidis P."/>
            <person name="Waterhouse R.M."/>
            <person name="Zdobnov E.M."/>
            <person name="James P.J."/>
            <person name="Bagnall N.H."/>
            <person name="Kotze A.C."/>
            <person name="Gibbs R.A."/>
            <person name="Richards S."/>
            <person name="Batterham P."/>
            <person name="Gasser R.B."/>
        </authorList>
    </citation>
    <scope>NUCLEOTIDE SEQUENCE [LARGE SCALE GENOMIC DNA]</scope>
    <source>
        <strain evidence="2 3">LS</strain>
        <tissue evidence="2">Full body</tissue>
    </source>
</reference>
<dbReference type="AlphaFoldDB" id="A0A0L0CPY1"/>
<gene>
    <name evidence="2" type="ORF">FF38_07351</name>
</gene>
<feature type="compositionally biased region" description="Low complexity" evidence="1">
    <location>
        <begin position="75"/>
        <end position="86"/>
    </location>
</feature>
<organism evidence="2 3">
    <name type="scientific">Lucilia cuprina</name>
    <name type="common">Green bottle fly</name>
    <name type="synonym">Australian sheep blowfly</name>
    <dbReference type="NCBI Taxonomy" id="7375"/>
    <lineage>
        <taxon>Eukaryota</taxon>
        <taxon>Metazoa</taxon>
        <taxon>Ecdysozoa</taxon>
        <taxon>Arthropoda</taxon>
        <taxon>Hexapoda</taxon>
        <taxon>Insecta</taxon>
        <taxon>Pterygota</taxon>
        <taxon>Neoptera</taxon>
        <taxon>Endopterygota</taxon>
        <taxon>Diptera</taxon>
        <taxon>Brachycera</taxon>
        <taxon>Muscomorpha</taxon>
        <taxon>Oestroidea</taxon>
        <taxon>Calliphoridae</taxon>
        <taxon>Luciliinae</taxon>
        <taxon>Lucilia</taxon>
    </lineage>
</organism>
<accession>A0A0L0CPY1</accession>
<name>A0A0L0CPY1_LUCCU</name>
<proteinExistence type="predicted"/>
<evidence type="ECO:0000313" key="2">
    <source>
        <dbReference type="EMBL" id="KNC34247.1"/>
    </source>
</evidence>
<feature type="region of interest" description="Disordered" evidence="1">
    <location>
        <begin position="198"/>
        <end position="234"/>
    </location>
</feature>
<sequence>MKFVINKYYMKHNLGTKSYEDIPIIERTLHIRKNSWILLATINCVWLKDEEKNYKHLAIKDDDDDDDKDKERGNDNSYSRSSSSNIDYDDAVWTQPQCIAGPYTSSNHTTDMASVVSATAPRERTVTETNPENLSSYHFMFTNQSHLVDTEETSQDKVEPMSNHSKEKPRLYSQQTRGTVQAFPYISLLTNIYFSEFGFKPHPEETSPGQNKVRKNEKATKVEQQEVVGSATGD</sequence>
<evidence type="ECO:0000313" key="3">
    <source>
        <dbReference type="Proteomes" id="UP000037069"/>
    </source>
</evidence>
<comment type="caution">
    <text evidence="2">The sequence shown here is derived from an EMBL/GenBank/DDBJ whole genome shotgun (WGS) entry which is preliminary data.</text>
</comment>
<feature type="compositionally biased region" description="Basic and acidic residues" evidence="1">
    <location>
        <begin position="154"/>
        <end position="170"/>
    </location>
</feature>
<protein>
    <submittedName>
        <fullName evidence="2">Uncharacterized protein</fullName>
    </submittedName>
</protein>
<evidence type="ECO:0000256" key="1">
    <source>
        <dbReference type="SAM" id="MobiDB-lite"/>
    </source>
</evidence>
<feature type="compositionally biased region" description="Basic and acidic residues" evidence="1">
    <location>
        <begin position="214"/>
        <end position="224"/>
    </location>
</feature>
<feature type="region of interest" description="Disordered" evidence="1">
    <location>
        <begin position="60"/>
        <end position="86"/>
    </location>
</feature>
<feature type="region of interest" description="Disordered" evidence="1">
    <location>
        <begin position="151"/>
        <end position="175"/>
    </location>
</feature>
<dbReference type="Proteomes" id="UP000037069">
    <property type="component" value="Unassembled WGS sequence"/>
</dbReference>
<dbReference type="EMBL" id="JRES01000087">
    <property type="protein sequence ID" value="KNC34247.1"/>
    <property type="molecule type" value="Genomic_DNA"/>
</dbReference>